<evidence type="ECO:0000313" key="18">
    <source>
        <dbReference type="Proteomes" id="UP000526501"/>
    </source>
</evidence>
<evidence type="ECO:0000256" key="9">
    <source>
        <dbReference type="ARBA" id="ARBA00022989"/>
    </source>
</evidence>
<evidence type="ECO:0000256" key="1">
    <source>
        <dbReference type="ARBA" id="ARBA00000287"/>
    </source>
</evidence>
<evidence type="ECO:0000256" key="7">
    <source>
        <dbReference type="ARBA" id="ARBA00022679"/>
    </source>
</evidence>
<dbReference type="PROSITE" id="PS00379">
    <property type="entry name" value="CDP_ALCOHOL_P_TRANSF"/>
    <property type="match status" value="1"/>
</dbReference>
<protein>
    <recommendedName>
        <fullName evidence="5">CDP-diacylglycerol--serine O-phosphatidyltransferase</fullName>
        <ecNumber evidence="4">2.7.8.8</ecNumber>
    </recommendedName>
    <alternativeName>
        <fullName evidence="14">Phosphatidylserine synthase</fullName>
    </alternativeName>
</protein>
<sequence length="289" mass="32071">MDEEPDLEPKEIVKLDASQASKIYLLPNLFTAGNLFFGFLAIKNCIQARYGMMAGDQLSDPMALFREAVLFILGGMLCDSLDGRVARLGGRESLFGKEFDSIADIVTFGLAPALMVLFLILNPGQNEEFFTKAGFFFAFIYLLCAGVRLARFNVITHPAVRSKTLDNANGDFLGLPVPAAAGMIATIVLVLTKHDALRAYAPALPILMLLISYLMISNVRYPSFKKIDWQTQIRFTTFVAVLVVGGLVYFSREYALVLIFLSYLFYGLIRHLIRLKRISAKRSSKAAAK</sequence>
<dbReference type="GO" id="GO:0008654">
    <property type="term" value="P:phospholipid biosynthetic process"/>
    <property type="evidence" value="ECO:0007669"/>
    <property type="project" value="UniProtKB-KW"/>
</dbReference>
<dbReference type="NCBIfam" id="TIGR00473">
    <property type="entry name" value="pssA"/>
    <property type="match status" value="1"/>
</dbReference>
<keyword evidence="8 16" id="KW-0812">Transmembrane</keyword>
<dbReference type="InterPro" id="IPR043130">
    <property type="entry name" value="CDP-OH_PTrfase_TM_dom"/>
</dbReference>
<evidence type="ECO:0000256" key="10">
    <source>
        <dbReference type="ARBA" id="ARBA00023098"/>
    </source>
</evidence>
<dbReference type="GO" id="GO:0016020">
    <property type="term" value="C:membrane"/>
    <property type="evidence" value="ECO:0007669"/>
    <property type="project" value="InterPro"/>
</dbReference>
<feature type="transmembrane region" description="Helical" evidence="16">
    <location>
        <begin position="133"/>
        <end position="151"/>
    </location>
</feature>
<feature type="transmembrane region" description="Helical" evidence="16">
    <location>
        <begin position="233"/>
        <end position="250"/>
    </location>
</feature>
<feature type="transmembrane region" description="Helical" evidence="16">
    <location>
        <begin position="203"/>
        <end position="221"/>
    </location>
</feature>
<keyword evidence="9 16" id="KW-1133">Transmembrane helix</keyword>
<dbReference type="Proteomes" id="UP000526501">
    <property type="component" value="Unassembled WGS sequence"/>
</dbReference>
<comment type="similarity">
    <text evidence="3 15">Belongs to the CDP-alcohol phosphatidyltransferase class-I family.</text>
</comment>
<proteinExistence type="inferred from homology"/>
<comment type="caution">
    <text evidence="17">The sequence shown here is derived from an EMBL/GenBank/DDBJ whole genome shotgun (WGS) entry which is preliminary data.</text>
</comment>
<gene>
    <name evidence="17" type="primary">pssA</name>
    <name evidence="17" type="ORF">H5P27_14215</name>
</gene>
<evidence type="ECO:0000256" key="11">
    <source>
        <dbReference type="ARBA" id="ARBA00023136"/>
    </source>
</evidence>
<evidence type="ECO:0000256" key="3">
    <source>
        <dbReference type="ARBA" id="ARBA00010441"/>
    </source>
</evidence>
<keyword evidence="13" id="KW-1208">Phospholipid metabolism</keyword>
<comment type="catalytic activity">
    <reaction evidence="1">
        <text>a CDP-1,2-diacyl-sn-glycerol + L-serine = a 1,2-diacyl-sn-glycero-3-phospho-L-serine + CMP + H(+)</text>
        <dbReference type="Rhea" id="RHEA:16913"/>
        <dbReference type="ChEBI" id="CHEBI:15378"/>
        <dbReference type="ChEBI" id="CHEBI:33384"/>
        <dbReference type="ChEBI" id="CHEBI:57262"/>
        <dbReference type="ChEBI" id="CHEBI:58332"/>
        <dbReference type="ChEBI" id="CHEBI:60377"/>
        <dbReference type="EC" id="2.7.8.8"/>
    </reaction>
</comment>
<dbReference type="EMBL" id="JACHVC010000012">
    <property type="protein sequence ID" value="MBC2607205.1"/>
    <property type="molecule type" value="Genomic_DNA"/>
</dbReference>
<evidence type="ECO:0000256" key="4">
    <source>
        <dbReference type="ARBA" id="ARBA00013174"/>
    </source>
</evidence>
<dbReference type="Pfam" id="PF01066">
    <property type="entry name" value="CDP-OH_P_transf"/>
    <property type="match status" value="1"/>
</dbReference>
<feature type="transmembrane region" description="Helical" evidence="16">
    <location>
        <begin position="256"/>
        <end position="273"/>
    </location>
</feature>
<evidence type="ECO:0000256" key="15">
    <source>
        <dbReference type="RuleBase" id="RU003750"/>
    </source>
</evidence>
<evidence type="ECO:0000256" key="8">
    <source>
        <dbReference type="ARBA" id="ARBA00022692"/>
    </source>
</evidence>
<keyword evidence="7 15" id="KW-0808">Transferase</keyword>
<comment type="subcellular location">
    <subcellularLocation>
        <location evidence="2">Endomembrane system</location>
        <topology evidence="2">Multi-pass membrane protein</topology>
    </subcellularLocation>
</comment>
<dbReference type="InterPro" id="IPR004533">
    <property type="entry name" value="CDP-diaglyc--ser_O-PTrfase"/>
</dbReference>
<evidence type="ECO:0000256" key="16">
    <source>
        <dbReference type="SAM" id="Phobius"/>
    </source>
</evidence>
<evidence type="ECO:0000256" key="14">
    <source>
        <dbReference type="ARBA" id="ARBA00032361"/>
    </source>
</evidence>
<dbReference type="EC" id="2.7.8.8" evidence="4"/>
<dbReference type="Gene3D" id="1.20.120.1760">
    <property type="match status" value="1"/>
</dbReference>
<keyword evidence="18" id="KW-1185">Reference proteome</keyword>
<evidence type="ECO:0000256" key="2">
    <source>
        <dbReference type="ARBA" id="ARBA00004127"/>
    </source>
</evidence>
<name>A0A7X1E8X0_9BACT</name>
<keyword evidence="11 16" id="KW-0472">Membrane</keyword>
<feature type="transmembrane region" description="Helical" evidence="16">
    <location>
        <begin position="23"/>
        <end position="42"/>
    </location>
</feature>
<evidence type="ECO:0000256" key="6">
    <source>
        <dbReference type="ARBA" id="ARBA00022516"/>
    </source>
</evidence>
<feature type="transmembrane region" description="Helical" evidence="16">
    <location>
        <begin position="102"/>
        <end position="121"/>
    </location>
</feature>
<feature type="transmembrane region" description="Helical" evidence="16">
    <location>
        <begin position="172"/>
        <end position="191"/>
    </location>
</feature>
<dbReference type="GO" id="GO:0012505">
    <property type="term" value="C:endomembrane system"/>
    <property type="evidence" value="ECO:0007669"/>
    <property type="project" value="UniProtKB-SubCell"/>
</dbReference>
<evidence type="ECO:0000256" key="12">
    <source>
        <dbReference type="ARBA" id="ARBA00023209"/>
    </source>
</evidence>
<dbReference type="InterPro" id="IPR050324">
    <property type="entry name" value="CDP-alcohol_PTase-I"/>
</dbReference>
<keyword evidence="12" id="KW-0594">Phospholipid biosynthesis</keyword>
<evidence type="ECO:0000256" key="13">
    <source>
        <dbReference type="ARBA" id="ARBA00023264"/>
    </source>
</evidence>
<organism evidence="17 18">
    <name type="scientific">Pelagicoccus albus</name>
    <dbReference type="NCBI Taxonomy" id="415222"/>
    <lineage>
        <taxon>Bacteria</taxon>
        <taxon>Pseudomonadati</taxon>
        <taxon>Verrucomicrobiota</taxon>
        <taxon>Opitutia</taxon>
        <taxon>Puniceicoccales</taxon>
        <taxon>Pelagicoccaceae</taxon>
        <taxon>Pelagicoccus</taxon>
    </lineage>
</organism>
<dbReference type="GO" id="GO:0003882">
    <property type="term" value="F:CDP-diacylglycerol-serine O-phosphatidyltransferase activity"/>
    <property type="evidence" value="ECO:0007669"/>
    <property type="project" value="UniProtKB-EC"/>
</dbReference>
<keyword evidence="10" id="KW-0443">Lipid metabolism</keyword>
<dbReference type="InterPro" id="IPR000462">
    <property type="entry name" value="CDP-OH_P_trans"/>
</dbReference>
<evidence type="ECO:0000256" key="5">
    <source>
        <dbReference type="ARBA" id="ARBA00017171"/>
    </source>
</evidence>
<reference evidence="17 18" key="1">
    <citation type="submission" date="2020-07" db="EMBL/GenBank/DDBJ databases">
        <authorList>
            <person name="Feng X."/>
        </authorList>
    </citation>
    <scope>NUCLEOTIDE SEQUENCE [LARGE SCALE GENOMIC DNA]</scope>
    <source>
        <strain evidence="17 18">JCM23202</strain>
    </source>
</reference>
<accession>A0A7X1E8X0</accession>
<dbReference type="PANTHER" id="PTHR14269:SF61">
    <property type="entry name" value="CDP-DIACYLGLYCEROL--SERINE O-PHOSPHATIDYLTRANSFERASE"/>
    <property type="match status" value="1"/>
</dbReference>
<evidence type="ECO:0000313" key="17">
    <source>
        <dbReference type="EMBL" id="MBC2607205.1"/>
    </source>
</evidence>
<dbReference type="RefSeq" id="WP_185661060.1">
    <property type="nucleotide sequence ID" value="NZ_CAWPOO010000012.1"/>
</dbReference>
<dbReference type="PANTHER" id="PTHR14269">
    <property type="entry name" value="CDP-DIACYLGLYCEROL--GLYCEROL-3-PHOSPHATE 3-PHOSPHATIDYLTRANSFERASE-RELATED"/>
    <property type="match status" value="1"/>
</dbReference>
<dbReference type="InterPro" id="IPR048254">
    <property type="entry name" value="CDP_ALCOHOL_P_TRANSF_CS"/>
</dbReference>
<dbReference type="AlphaFoldDB" id="A0A7X1E8X0"/>
<keyword evidence="6" id="KW-0444">Lipid biosynthesis</keyword>